<dbReference type="Pfam" id="PF11684">
    <property type="entry name" value="DUF3280"/>
    <property type="match status" value="1"/>
</dbReference>
<reference evidence="2 3" key="1">
    <citation type="journal article" date="2017" name="Int. J. Syst. Evol. Microbiol.">
        <title>Ramlibacter alkalitolerans sp. nov., alkali-tolerant bacterium isolated from soil of ginseng.</title>
        <authorList>
            <person name="Lee D.H."/>
            <person name="Cha C.J."/>
        </authorList>
    </citation>
    <scope>NUCLEOTIDE SEQUENCE [LARGE SCALE GENOMIC DNA]</scope>
    <source>
        <strain evidence="2 3">KACC 19305</strain>
    </source>
</reference>
<keyword evidence="1" id="KW-0732">Signal</keyword>
<dbReference type="RefSeq" id="WP_201687330.1">
    <property type="nucleotide sequence ID" value="NZ_JAEQND010000002.1"/>
</dbReference>
<sequence>MDIGRRMVLGSAAALWLGAPHAIAQAPTPAPAPGLRSIAVLQVELLDDQNNPATKSAQEVRLRNALLQLREELRGRGLYRVVDPDPAQALQENLRAQQEFFYRCDDCAAQVGQQLGVDLVMTPWVQKVSELILNFNVQIFDVPAGKVIFSKSVDMRGNEDESWKRAVRYLVRDMAEKRSVNPRYGQ</sequence>
<dbReference type="Proteomes" id="UP000622707">
    <property type="component" value="Unassembled WGS sequence"/>
</dbReference>
<evidence type="ECO:0000256" key="1">
    <source>
        <dbReference type="SAM" id="SignalP"/>
    </source>
</evidence>
<accession>A0ABS1JIP4</accession>
<gene>
    <name evidence="2" type="ORF">JI746_03065</name>
</gene>
<proteinExistence type="predicted"/>
<comment type="caution">
    <text evidence="2">The sequence shown here is derived from an EMBL/GenBank/DDBJ whole genome shotgun (WGS) entry which is preliminary data.</text>
</comment>
<evidence type="ECO:0000313" key="3">
    <source>
        <dbReference type="Proteomes" id="UP000622707"/>
    </source>
</evidence>
<dbReference type="EMBL" id="JAEQND010000002">
    <property type="protein sequence ID" value="MBL0424076.1"/>
    <property type="molecule type" value="Genomic_DNA"/>
</dbReference>
<dbReference type="InterPro" id="IPR006311">
    <property type="entry name" value="TAT_signal"/>
</dbReference>
<protein>
    <submittedName>
        <fullName evidence="2">DUF3280 domain-containing protein</fullName>
    </submittedName>
</protein>
<name>A0ABS1JIP4_9BURK</name>
<dbReference type="InterPro" id="IPR021698">
    <property type="entry name" value="DUF3280"/>
</dbReference>
<organism evidence="2 3">
    <name type="scientific">Ramlibacter alkalitolerans</name>
    <dbReference type="NCBI Taxonomy" id="2039631"/>
    <lineage>
        <taxon>Bacteria</taxon>
        <taxon>Pseudomonadati</taxon>
        <taxon>Pseudomonadota</taxon>
        <taxon>Betaproteobacteria</taxon>
        <taxon>Burkholderiales</taxon>
        <taxon>Comamonadaceae</taxon>
        <taxon>Ramlibacter</taxon>
    </lineage>
</organism>
<evidence type="ECO:0000313" key="2">
    <source>
        <dbReference type="EMBL" id="MBL0424076.1"/>
    </source>
</evidence>
<dbReference type="PROSITE" id="PS51318">
    <property type="entry name" value="TAT"/>
    <property type="match status" value="1"/>
</dbReference>
<keyword evidence="3" id="KW-1185">Reference proteome</keyword>
<feature type="signal peptide" evidence="1">
    <location>
        <begin position="1"/>
        <end position="24"/>
    </location>
</feature>
<dbReference type="Gene3D" id="3.40.50.10610">
    <property type="entry name" value="ABC-type transport auxiliary lipoprotein component"/>
    <property type="match status" value="1"/>
</dbReference>
<feature type="chain" id="PRO_5045683215" evidence="1">
    <location>
        <begin position="25"/>
        <end position="186"/>
    </location>
</feature>